<feature type="region of interest" description="Disordered" evidence="1">
    <location>
        <begin position="124"/>
        <end position="150"/>
    </location>
</feature>
<dbReference type="EMBL" id="FOMZ01000016">
    <property type="protein sequence ID" value="SFE54907.1"/>
    <property type="molecule type" value="Genomic_DNA"/>
</dbReference>
<dbReference type="AlphaFoldDB" id="A0A1I2BG17"/>
<proteinExistence type="predicted"/>
<evidence type="ECO:0000313" key="2">
    <source>
        <dbReference type="EMBL" id="SFE54907.1"/>
    </source>
</evidence>
<organism evidence="2 3">
    <name type="scientific">Actinopolyspora alba</name>
    <dbReference type="NCBI Taxonomy" id="673379"/>
    <lineage>
        <taxon>Bacteria</taxon>
        <taxon>Bacillati</taxon>
        <taxon>Actinomycetota</taxon>
        <taxon>Actinomycetes</taxon>
        <taxon>Actinopolysporales</taxon>
        <taxon>Actinopolysporaceae</taxon>
        <taxon>Actinopolyspora</taxon>
        <taxon>Actinopolyspora alba group</taxon>
    </lineage>
</organism>
<feature type="region of interest" description="Disordered" evidence="1">
    <location>
        <begin position="1"/>
        <end position="53"/>
    </location>
</feature>
<evidence type="ECO:0000256" key="1">
    <source>
        <dbReference type="SAM" id="MobiDB-lite"/>
    </source>
</evidence>
<accession>A0A1I2BG17</accession>
<sequence>MIPDGHTPIDRDGVAALHGLTPRQAARRRPWNQPGHPEPLTRGRPTNSRPRLWDSYQVAAYATGHPAPPLPNRHQPGDLLDRIEAAEYLGLTPTAWERDTYRARVPEPDARPYNVPHWHRSTLDRHAADRARPREPAGGRPAGARDATPRRDLAARVAELVEHHRSQHGRVNIAAIARELGIAYSTAHKYAHSHDSASPPRNRQ</sequence>
<protein>
    <submittedName>
        <fullName evidence="2">Uncharacterized protein</fullName>
    </submittedName>
</protein>
<dbReference type="Proteomes" id="UP000198716">
    <property type="component" value="Unassembled WGS sequence"/>
</dbReference>
<keyword evidence="3" id="KW-1185">Reference proteome</keyword>
<gene>
    <name evidence="2" type="ORF">SAMN04487819_11679</name>
</gene>
<dbReference type="RefSeq" id="WP_092929248.1">
    <property type="nucleotide sequence ID" value="NZ_FOMZ01000016.1"/>
</dbReference>
<feature type="compositionally biased region" description="Basic and acidic residues" evidence="1">
    <location>
        <begin position="124"/>
        <end position="137"/>
    </location>
</feature>
<evidence type="ECO:0000313" key="3">
    <source>
        <dbReference type="Proteomes" id="UP000198716"/>
    </source>
</evidence>
<name>A0A1I2BG17_9ACTN</name>
<reference evidence="3" key="1">
    <citation type="submission" date="2016-10" db="EMBL/GenBank/DDBJ databases">
        <authorList>
            <person name="Varghese N."/>
            <person name="Submissions S."/>
        </authorList>
    </citation>
    <scope>NUCLEOTIDE SEQUENCE [LARGE SCALE GENOMIC DNA]</scope>
    <source>
        <strain evidence="3">DSM 45004</strain>
    </source>
</reference>